<keyword evidence="3" id="KW-1185">Reference proteome</keyword>
<sequence>MRYARRPRRTECKAAFTYERWQAVGCTGWDALPPEARPTLCGDCDQRHGTDWEEAWPDATREEQEPAVPEQKATGWLSRLRR</sequence>
<name>A0ABW6ZA65_9ACTN</name>
<dbReference type="EMBL" id="JBICBM010000029">
    <property type="protein sequence ID" value="MFF9887423.1"/>
    <property type="molecule type" value="Genomic_DNA"/>
</dbReference>
<evidence type="ECO:0000313" key="2">
    <source>
        <dbReference type="EMBL" id="MFF9887423.1"/>
    </source>
</evidence>
<accession>A0ABW6ZA65</accession>
<protein>
    <submittedName>
        <fullName evidence="2">Uncharacterized protein</fullName>
    </submittedName>
</protein>
<reference evidence="2 3" key="1">
    <citation type="submission" date="2024-10" db="EMBL/GenBank/DDBJ databases">
        <title>The Natural Products Discovery Center: Release of the First 8490 Sequenced Strains for Exploring Actinobacteria Biosynthetic Diversity.</title>
        <authorList>
            <person name="Kalkreuter E."/>
            <person name="Kautsar S.A."/>
            <person name="Yang D."/>
            <person name="Bader C.D."/>
            <person name="Teijaro C.N."/>
            <person name="Fluegel L."/>
            <person name="Davis C.M."/>
            <person name="Simpson J.R."/>
            <person name="Lauterbach L."/>
            <person name="Steele A.D."/>
            <person name="Gui C."/>
            <person name="Meng S."/>
            <person name="Li G."/>
            <person name="Viehrig K."/>
            <person name="Ye F."/>
            <person name="Su P."/>
            <person name="Kiefer A.F."/>
            <person name="Nichols A."/>
            <person name="Cepeda A.J."/>
            <person name="Yan W."/>
            <person name="Fan B."/>
            <person name="Jiang Y."/>
            <person name="Adhikari A."/>
            <person name="Zheng C.-J."/>
            <person name="Schuster L."/>
            <person name="Cowan T.M."/>
            <person name="Smanski M.J."/>
            <person name="Chevrette M.G."/>
            <person name="De Carvalho L.P.S."/>
            <person name="Shen B."/>
        </authorList>
    </citation>
    <scope>NUCLEOTIDE SEQUENCE [LARGE SCALE GENOMIC DNA]</scope>
    <source>
        <strain evidence="2 3">NPDC013366</strain>
    </source>
</reference>
<comment type="caution">
    <text evidence="2">The sequence shown here is derived from an EMBL/GenBank/DDBJ whole genome shotgun (WGS) entry which is preliminary data.</text>
</comment>
<dbReference type="RefSeq" id="WP_030793427.1">
    <property type="nucleotide sequence ID" value="NZ_JBFACJ010000036.1"/>
</dbReference>
<proteinExistence type="predicted"/>
<evidence type="ECO:0000313" key="3">
    <source>
        <dbReference type="Proteomes" id="UP001603418"/>
    </source>
</evidence>
<organism evidence="2 3">
    <name type="scientific">Streptomyces eurythermus</name>
    <dbReference type="NCBI Taxonomy" id="42237"/>
    <lineage>
        <taxon>Bacteria</taxon>
        <taxon>Bacillati</taxon>
        <taxon>Actinomycetota</taxon>
        <taxon>Actinomycetes</taxon>
        <taxon>Kitasatosporales</taxon>
        <taxon>Streptomycetaceae</taxon>
        <taxon>Streptomyces</taxon>
    </lineage>
</organism>
<evidence type="ECO:0000256" key="1">
    <source>
        <dbReference type="SAM" id="MobiDB-lite"/>
    </source>
</evidence>
<dbReference type="Proteomes" id="UP001603418">
    <property type="component" value="Unassembled WGS sequence"/>
</dbReference>
<feature type="region of interest" description="Disordered" evidence="1">
    <location>
        <begin position="58"/>
        <end position="82"/>
    </location>
</feature>
<gene>
    <name evidence="2" type="ORF">ACF1HC_38540</name>
</gene>